<dbReference type="InterPro" id="IPR046778">
    <property type="entry name" value="UPF0758_N"/>
</dbReference>
<dbReference type="Proteomes" id="UP000271227">
    <property type="component" value="Unassembled WGS sequence"/>
</dbReference>
<evidence type="ECO:0000256" key="5">
    <source>
        <dbReference type="ARBA" id="ARBA00023049"/>
    </source>
</evidence>
<keyword evidence="2" id="KW-0479">Metal-binding</keyword>
<dbReference type="SUPFAM" id="SSF47781">
    <property type="entry name" value="RuvA domain 2-like"/>
    <property type="match status" value="1"/>
</dbReference>
<accession>A0A3M0C4W7</accession>
<dbReference type="NCBIfam" id="NF000642">
    <property type="entry name" value="PRK00024.1"/>
    <property type="match status" value="1"/>
</dbReference>
<dbReference type="InterPro" id="IPR010994">
    <property type="entry name" value="RuvA_2-like"/>
</dbReference>
<protein>
    <submittedName>
        <fullName evidence="8">DNA repair protein RadC</fullName>
    </submittedName>
</protein>
<evidence type="ECO:0000256" key="6">
    <source>
        <dbReference type="RuleBase" id="RU003797"/>
    </source>
</evidence>
<dbReference type="Pfam" id="PF04002">
    <property type="entry name" value="RadC"/>
    <property type="match status" value="1"/>
</dbReference>
<dbReference type="PROSITE" id="PS01302">
    <property type="entry name" value="UPF0758"/>
    <property type="match status" value="1"/>
</dbReference>
<dbReference type="InterPro" id="IPR001405">
    <property type="entry name" value="UPF0758"/>
</dbReference>
<dbReference type="Pfam" id="PF20582">
    <property type="entry name" value="UPF0758_N"/>
    <property type="match status" value="1"/>
</dbReference>
<dbReference type="FunCoup" id="A0A3M0C4W7">
    <property type="interactions" value="190"/>
</dbReference>
<keyword evidence="3" id="KW-0378">Hydrolase</keyword>
<dbReference type="GO" id="GO:0046872">
    <property type="term" value="F:metal ion binding"/>
    <property type="evidence" value="ECO:0007669"/>
    <property type="project" value="UniProtKB-KW"/>
</dbReference>
<keyword evidence="1" id="KW-0645">Protease</keyword>
<dbReference type="NCBIfam" id="TIGR00608">
    <property type="entry name" value="radc"/>
    <property type="match status" value="1"/>
</dbReference>
<dbReference type="SUPFAM" id="SSF102712">
    <property type="entry name" value="JAB1/MPN domain"/>
    <property type="match status" value="1"/>
</dbReference>
<dbReference type="EMBL" id="REFR01000012">
    <property type="protein sequence ID" value="RMB04864.1"/>
    <property type="molecule type" value="Genomic_DNA"/>
</dbReference>
<comment type="caution">
    <text evidence="8">The sequence shown here is derived from an EMBL/GenBank/DDBJ whole genome shotgun (WGS) entry which is preliminary data.</text>
</comment>
<name>A0A3M0C4W7_9PROT</name>
<dbReference type="CDD" id="cd08071">
    <property type="entry name" value="MPN_DUF2466"/>
    <property type="match status" value="1"/>
</dbReference>
<evidence type="ECO:0000259" key="7">
    <source>
        <dbReference type="PROSITE" id="PS50249"/>
    </source>
</evidence>
<dbReference type="GO" id="GO:0008237">
    <property type="term" value="F:metallopeptidase activity"/>
    <property type="evidence" value="ECO:0007669"/>
    <property type="project" value="UniProtKB-KW"/>
</dbReference>
<evidence type="ECO:0000256" key="3">
    <source>
        <dbReference type="ARBA" id="ARBA00022801"/>
    </source>
</evidence>
<sequence>MPPSERPISPSDQAVAGGVAVPHHKGHRARLRQRFLQAGPDSLADYELLELVLFLAIPRRDVKPLAKDLLTRFGSLAGVLGADIPALSAVDGLSETAAVALKTVHAAAVRVTREAVSDAPVLSGWQALNDYVRTALAHEKREQFRVLFLDRKNRLIVDEAMATGTIDRVAVYPREVVRRALELDASAVILVHNHPSGDPRPSKGDIAMTRMVSDACDKLDITVHDHLVVGRSGNASFKTLGLL</sequence>
<evidence type="ECO:0000256" key="4">
    <source>
        <dbReference type="ARBA" id="ARBA00022833"/>
    </source>
</evidence>
<keyword evidence="4" id="KW-0862">Zinc</keyword>
<dbReference type="PANTHER" id="PTHR30471">
    <property type="entry name" value="DNA REPAIR PROTEIN RADC"/>
    <property type="match status" value="1"/>
</dbReference>
<dbReference type="Gene3D" id="3.40.140.10">
    <property type="entry name" value="Cytidine Deaminase, domain 2"/>
    <property type="match status" value="1"/>
</dbReference>
<evidence type="ECO:0000256" key="1">
    <source>
        <dbReference type="ARBA" id="ARBA00022670"/>
    </source>
</evidence>
<dbReference type="PROSITE" id="PS50249">
    <property type="entry name" value="MPN"/>
    <property type="match status" value="1"/>
</dbReference>
<keyword evidence="5" id="KW-0482">Metalloprotease</keyword>
<keyword evidence="9" id="KW-1185">Reference proteome</keyword>
<evidence type="ECO:0000313" key="9">
    <source>
        <dbReference type="Proteomes" id="UP000271227"/>
    </source>
</evidence>
<dbReference type="InParanoid" id="A0A3M0C4W7"/>
<dbReference type="PANTHER" id="PTHR30471:SF3">
    <property type="entry name" value="UPF0758 PROTEIN YEES-RELATED"/>
    <property type="match status" value="1"/>
</dbReference>
<dbReference type="InterPro" id="IPR037518">
    <property type="entry name" value="MPN"/>
</dbReference>
<organism evidence="8 9">
    <name type="scientific">Eilatimonas milleporae</name>
    <dbReference type="NCBI Taxonomy" id="911205"/>
    <lineage>
        <taxon>Bacteria</taxon>
        <taxon>Pseudomonadati</taxon>
        <taxon>Pseudomonadota</taxon>
        <taxon>Alphaproteobacteria</taxon>
        <taxon>Kordiimonadales</taxon>
        <taxon>Kordiimonadaceae</taxon>
        <taxon>Eilatimonas</taxon>
    </lineage>
</organism>
<comment type="similarity">
    <text evidence="6">Belongs to the UPF0758 family.</text>
</comment>
<feature type="domain" description="MPN" evidence="7">
    <location>
        <begin position="121"/>
        <end position="243"/>
    </location>
</feature>
<dbReference type="InterPro" id="IPR020891">
    <property type="entry name" value="UPF0758_CS"/>
</dbReference>
<evidence type="ECO:0000313" key="8">
    <source>
        <dbReference type="EMBL" id="RMB04864.1"/>
    </source>
</evidence>
<reference evidence="8 9" key="1">
    <citation type="submission" date="2018-10" db="EMBL/GenBank/DDBJ databases">
        <title>Genomic Encyclopedia of Archaeal and Bacterial Type Strains, Phase II (KMG-II): from individual species to whole genera.</title>
        <authorList>
            <person name="Goeker M."/>
        </authorList>
    </citation>
    <scope>NUCLEOTIDE SEQUENCE [LARGE SCALE GENOMIC DNA]</scope>
    <source>
        <strain evidence="8 9">DSM 25217</strain>
    </source>
</reference>
<dbReference type="InterPro" id="IPR025657">
    <property type="entry name" value="RadC_JAB"/>
</dbReference>
<proteinExistence type="inferred from homology"/>
<gene>
    <name evidence="8" type="ORF">BXY39_2434</name>
</gene>
<evidence type="ECO:0000256" key="2">
    <source>
        <dbReference type="ARBA" id="ARBA00022723"/>
    </source>
</evidence>
<dbReference type="GO" id="GO:0006508">
    <property type="term" value="P:proteolysis"/>
    <property type="evidence" value="ECO:0007669"/>
    <property type="project" value="UniProtKB-KW"/>
</dbReference>
<dbReference type="AlphaFoldDB" id="A0A3M0C4W7"/>